<name>A0A5N6XQ36_9EURO</name>
<dbReference type="Proteomes" id="UP000325558">
    <property type="component" value="Unassembled WGS sequence"/>
</dbReference>
<sequence>MDPQDHEPDLLAELQQSTYLFLKLGGRLPEDKHLPRPADCFGMNIEHIKGYMRSFQEMYLFPHLMKMWRKQDIKIDMFLNQLREEVGQNVNQNIGRCLRRFRLGFPPDIPAIFVHVRPITTEYCKRHWVITVECDDCDDTKIRLNRTQAGLEWNRDYHTDNLLITYPVQNRPYLQELTECASQVLVEKLGHMCSCAHWVSKVVSDYHGRGFVRDKSHDGIHNLKEALNDPKHTLRTARFLLQTKRLVYLAPLRPYREDDDNNDSGDDDVVDSSDSDTGGSGLTSSAVG</sequence>
<dbReference type="AlphaFoldDB" id="A0A5N6XQ36"/>
<evidence type="ECO:0000313" key="2">
    <source>
        <dbReference type="EMBL" id="KAE8335092.1"/>
    </source>
</evidence>
<reference evidence="2" key="1">
    <citation type="submission" date="2019-04" db="EMBL/GenBank/DDBJ databases">
        <title>Friends and foes A comparative genomics study of 23 Aspergillus species from section Flavi.</title>
        <authorList>
            <consortium name="DOE Joint Genome Institute"/>
            <person name="Kjaerbolling I."/>
            <person name="Vesth T."/>
            <person name="Frisvad J.C."/>
            <person name="Nybo J.L."/>
            <person name="Theobald S."/>
            <person name="Kildgaard S."/>
            <person name="Isbrandt T."/>
            <person name="Kuo A."/>
            <person name="Sato A."/>
            <person name="Lyhne E.K."/>
            <person name="Kogle M.E."/>
            <person name="Wiebenga A."/>
            <person name="Kun R.S."/>
            <person name="Lubbers R.J."/>
            <person name="Makela M.R."/>
            <person name="Barry K."/>
            <person name="Chovatia M."/>
            <person name="Clum A."/>
            <person name="Daum C."/>
            <person name="Haridas S."/>
            <person name="He G."/>
            <person name="LaButti K."/>
            <person name="Lipzen A."/>
            <person name="Mondo S."/>
            <person name="Riley R."/>
            <person name="Salamov A."/>
            <person name="Simmons B.A."/>
            <person name="Magnuson J.K."/>
            <person name="Henrissat B."/>
            <person name="Mortensen U.H."/>
            <person name="Larsen T.O."/>
            <person name="Devries R.P."/>
            <person name="Grigoriev I.V."/>
            <person name="Machida M."/>
            <person name="Baker S.E."/>
            <person name="Andersen M.R."/>
        </authorList>
    </citation>
    <scope>NUCLEOTIDE SEQUENCE</scope>
    <source>
        <strain evidence="2">CBS 117612</strain>
    </source>
</reference>
<organism evidence="2">
    <name type="scientific">Aspergillus arachidicola</name>
    <dbReference type="NCBI Taxonomy" id="656916"/>
    <lineage>
        <taxon>Eukaryota</taxon>
        <taxon>Fungi</taxon>
        <taxon>Dikarya</taxon>
        <taxon>Ascomycota</taxon>
        <taxon>Pezizomycotina</taxon>
        <taxon>Eurotiomycetes</taxon>
        <taxon>Eurotiomycetidae</taxon>
        <taxon>Eurotiales</taxon>
        <taxon>Aspergillaceae</taxon>
        <taxon>Aspergillus</taxon>
        <taxon>Aspergillus subgen. Circumdati</taxon>
    </lineage>
</organism>
<feature type="compositionally biased region" description="Acidic residues" evidence="1">
    <location>
        <begin position="257"/>
        <end position="274"/>
    </location>
</feature>
<dbReference type="EMBL" id="ML737231">
    <property type="protein sequence ID" value="KAE8335092.1"/>
    <property type="molecule type" value="Genomic_DNA"/>
</dbReference>
<gene>
    <name evidence="2" type="ORF">BDV24DRAFT_169564</name>
</gene>
<protein>
    <submittedName>
        <fullName evidence="2">Uncharacterized protein</fullName>
    </submittedName>
</protein>
<proteinExistence type="predicted"/>
<evidence type="ECO:0000256" key="1">
    <source>
        <dbReference type="SAM" id="MobiDB-lite"/>
    </source>
</evidence>
<accession>A0A5N6XQ36</accession>
<dbReference type="OrthoDB" id="10325552at2759"/>
<feature type="region of interest" description="Disordered" evidence="1">
    <location>
        <begin position="255"/>
        <end position="288"/>
    </location>
</feature>